<evidence type="ECO:0000313" key="4">
    <source>
        <dbReference type="EMBL" id="APE44150.1"/>
    </source>
</evidence>
<dbReference type="InterPro" id="IPR029063">
    <property type="entry name" value="SAM-dependent_MTases_sf"/>
</dbReference>
<keyword evidence="5" id="KW-1185">Reference proteome</keyword>
<evidence type="ECO:0000313" key="5">
    <source>
        <dbReference type="Proteomes" id="UP000181897"/>
    </source>
</evidence>
<dbReference type="EMBL" id="CP018076">
    <property type="protein sequence ID" value="APE44150.1"/>
    <property type="molecule type" value="Genomic_DNA"/>
</dbReference>
<organism evidence="4 5">
    <name type="scientific">Sulfitobacter alexandrii</name>
    <dbReference type="NCBI Taxonomy" id="1917485"/>
    <lineage>
        <taxon>Bacteria</taxon>
        <taxon>Pseudomonadati</taxon>
        <taxon>Pseudomonadota</taxon>
        <taxon>Alphaproteobacteria</taxon>
        <taxon>Rhodobacterales</taxon>
        <taxon>Roseobacteraceae</taxon>
        <taxon>Sulfitobacter</taxon>
    </lineage>
</organism>
<gene>
    <name evidence="4" type="ORF">BOO69_12620</name>
</gene>
<evidence type="ECO:0000256" key="2">
    <source>
        <dbReference type="ARBA" id="ARBA00013346"/>
    </source>
</evidence>
<dbReference type="Proteomes" id="UP000181897">
    <property type="component" value="Chromosome"/>
</dbReference>
<protein>
    <recommendedName>
        <fullName evidence="2">Protein-L-isoaspartate O-methyltransferase</fullName>
    </recommendedName>
    <alternativeName>
        <fullName evidence="3">Protein L-isoaspartyl methyltransferase</fullName>
    </alternativeName>
</protein>
<keyword evidence="4" id="KW-0489">Methyltransferase</keyword>
<dbReference type="OrthoDB" id="9798496at2"/>
<reference evidence="4 5" key="1">
    <citation type="submission" date="2016-11" db="EMBL/GenBank/DDBJ databases">
        <title>Complete genome sequence of Sulfitobacter sp. AM1-D1, a toxic bacteria associated with marine dinoflagellate Alexandrium minutum in East China Sea.</title>
        <authorList>
            <person name="Yang Q."/>
            <person name="Zhang X."/>
            <person name="Tian X."/>
        </authorList>
    </citation>
    <scope>NUCLEOTIDE SEQUENCE [LARGE SCALE GENOMIC DNA]</scope>
    <source>
        <strain evidence="4 5">AM1-D1</strain>
    </source>
</reference>
<name>A0A1J0WJ15_9RHOB</name>
<dbReference type="SUPFAM" id="SSF53335">
    <property type="entry name" value="S-adenosyl-L-methionine-dependent methyltransferases"/>
    <property type="match status" value="1"/>
</dbReference>
<dbReference type="InterPro" id="IPR000682">
    <property type="entry name" value="PCMT"/>
</dbReference>
<dbReference type="PANTHER" id="PTHR11579">
    <property type="entry name" value="PROTEIN-L-ISOASPARTATE O-METHYLTRANSFERASE"/>
    <property type="match status" value="1"/>
</dbReference>
<dbReference type="STRING" id="1917485.BOO69_12620"/>
<dbReference type="KEGG" id="suam:BOO69_12620"/>
<dbReference type="GO" id="GO:0032259">
    <property type="term" value="P:methylation"/>
    <property type="evidence" value="ECO:0007669"/>
    <property type="project" value="UniProtKB-KW"/>
</dbReference>
<keyword evidence="4" id="KW-0808">Transferase</keyword>
<dbReference type="Gene3D" id="3.40.50.150">
    <property type="entry name" value="Vaccinia Virus protein VP39"/>
    <property type="match status" value="1"/>
</dbReference>
<dbReference type="Pfam" id="PF01135">
    <property type="entry name" value="PCMT"/>
    <property type="match status" value="1"/>
</dbReference>
<proteinExistence type="inferred from homology"/>
<dbReference type="AlphaFoldDB" id="A0A1J0WJ15"/>
<dbReference type="PANTHER" id="PTHR11579:SF18">
    <property type="entry name" value="PROTEIN-L-ISOASPARTATE O-METHYLTRANSFERASE"/>
    <property type="match status" value="1"/>
</dbReference>
<sequence>MIDFATRRTMMVDTQVRPSDVTKFPIIEAMLTVPREDFVPSAQREAAYLGENLDLGQGRVLLDPRTLAKMLDALAVTDGELVLDVGGAMGYSTAVIAHMAEAVVTVEEDETMAHEAQEALIAAGADNAIVHVGPLAEGAGQHGPYDAIILQGGVQQIPQVLIDQLKEGGRICALFMIGQLGEVRLGRKYGTDLSWRMAFNAAAPVLPGFEREVAFEF</sequence>
<comment type="similarity">
    <text evidence="1">Belongs to the methyltransferase superfamily. L-isoaspartyl/D-aspartyl protein methyltransferase family.</text>
</comment>
<dbReference type="GO" id="GO:0005737">
    <property type="term" value="C:cytoplasm"/>
    <property type="evidence" value="ECO:0007669"/>
    <property type="project" value="TreeGrafter"/>
</dbReference>
<dbReference type="RefSeq" id="WP_071972490.1">
    <property type="nucleotide sequence ID" value="NZ_CP018076.1"/>
</dbReference>
<accession>A0A1J0WJ15</accession>
<evidence type="ECO:0000256" key="1">
    <source>
        <dbReference type="ARBA" id="ARBA00005369"/>
    </source>
</evidence>
<evidence type="ECO:0000256" key="3">
    <source>
        <dbReference type="ARBA" id="ARBA00030757"/>
    </source>
</evidence>
<dbReference type="GO" id="GO:0004719">
    <property type="term" value="F:protein-L-isoaspartate (D-aspartate) O-methyltransferase activity"/>
    <property type="evidence" value="ECO:0007669"/>
    <property type="project" value="InterPro"/>
</dbReference>